<evidence type="ECO:0000313" key="2">
    <source>
        <dbReference type="EMBL" id="GFB07906.1"/>
    </source>
</evidence>
<gene>
    <name evidence="2" type="ORF">Tci_679877</name>
</gene>
<feature type="region of interest" description="Disordered" evidence="1">
    <location>
        <begin position="307"/>
        <end position="362"/>
    </location>
</feature>
<dbReference type="AlphaFoldDB" id="A0A699KRN2"/>
<protein>
    <submittedName>
        <fullName evidence="2">Uncharacterized protein</fullName>
    </submittedName>
</protein>
<sequence>MADMNIPVNDAPAEQAHAIAPPTRTDHQIFSSINWVTIIKSNYVLDVQKSQRNHIFLIVVVILKNTNFFSSGIPYILRDALDITPTNDNNPFVAPPLSDTAIEYVNTLGYPSTLRNVSAMSVNALYQPWRAILSMINMCLIGFGKCLFNPYKPFSLTRRILLWPHLLIPSIRFTKLIIHNLKTKHNIHPRSGLPLHYSHDKSILNTLRSTYYGEYQEHVAKYQQHLDAEHGKATEGGATESSKATKETLDEPSPAKTSIGRLVRKIRKPMSSLGLVDEPSVEDVPVEEPVYNKEEENLQRALELSLKPAESPSLDAELALTDSETESDDELPKINTGDQDEGQAGPNPSIQDEGQAGPNPCYKMKARLDQNLVML</sequence>
<dbReference type="PROSITE" id="PS50330">
    <property type="entry name" value="UIM"/>
    <property type="match status" value="1"/>
</dbReference>
<comment type="caution">
    <text evidence="2">The sequence shown here is derived from an EMBL/GenBank/DDBJ whole genome shotgun (WGS) entry which is preliminary data.</text>
</comment>
<reference evidence="2" key="1">
    <citation type="journal article" date="2019" name="Sci. Rep.">
        <title>Draft genome of Tanacetum cinerariifolium, the natural source of mosquito coil.</title>
        <authorList>
            <person name="Yamashiro T."/>
            <person name="Shiraishi A."/>
            <person name="Satake H."/>
            <person name="Nakayama K."/>
        </authorList>
    </citation>
    <scope>NUCLEOTIDE SEQUENCE</scope>
</reference>
<name>A0A699KRN2_TANCI</name>
<dbReference type="InterPro" id="IPR003903">
    <property type="entry name" value="UIM_dom"/>
</dbReference>
<accession>A0A699KRN2</accession>
<evidence type="ECO:0000256" key="1">
    <source>
        <dbReference type="SAM" id="MobiDB-lite"/>
    </source>
</evidence>
<organism evidence="2">
    <name type="scientific">Tanacetum cinerariifolium</name>
    <name type="common">Dalmatian daisy</name>
    <name type="synonym">Chrysanthemum cinerariifolium</name>
    <dbReference type="NCBI Taxonomy" id="118510"/>
    <lineage>
        <taxon>Eukaryota</taxon>
        <taxon>Viridiplantae</taxon>
        <taxon>Streptophyta</taxon>
        <taxon>Embryophyta</taxon>
        <taxon>Tracheophyta</taxon>
        <taxon>Spermatophyta</taxon>
        <taxon>Magnoliopsida</taxon>
        <taxon>eudicotyledons</taxon>
        <taxon>Gunneridae</taxon>
        <taxon>Pentapetalae</taxon>
        <taxon>asterids</taxon>
        <taxon>campanulids</taxon>
        <taxon>Asterales</taxon>
        <taxon>Asteraceae</taxon>
        <taxon>Asteroideae</taxon>
        <taxon>Anthemideae</taxon>
        <taxon>Anthemidinae</taxon>
        <taxon>Tanacetum</taxon>
    </lineage>
</organism>
<dbReference type="EMBL" id="BKCJ010547459">
    <property type="protein sequence ID" value="GFB07906.1"/>
    <property type="molecule type" value="Genomic_DNA"/>
</dbReference>
<feature type="region of interest" description="Disordered" evidence="1">
    <location>
        <begin position="227"/>
        <end position="263"/>
    </location>
</feature>
<proteinExistence type="predicted"/>